<gene>
    <name evidence="2" type="primary">amrA</name>
    <name evidence="2" type="ORF">GPA21_11375</name>
</gene>
<comment type="caution">
    <text evidence="2">The sequence shown here is derived from an EMBL/GenBank/DDBJ whole genome shotgun (WGS) entry which is preliminary data.</text>
</comment>
<dbReference type="InterPro" id="IPR002733">
    <property type="entry name" value="AMMECR1_domain"/>
</dbReference>
<organism evidence="2 3">
    <name type="scientific">Azoarcus taiwanensis</name>
    <dbReference type="NCBI Taxonomy" id="666964"/>
    <lineage>
        <taxon>Bacteria</taxon>
        <taxon>Pseudomonadati</taxon>
        <taxon>Pseudomonadota</taxon>
        <taxon>Betaproteobacteria</taxon>
        <taxon>Rhodocyclales</taxon>
        <taxon>Zoogloeaceae</taxon>
        <taxon>Azoarcus</taxon>
    </lineage>
</organism>
<dbReference type="NCBIfam" id="TIGR04335">
    <property type="entry name" value="AmmeMemoSam_A"/>
    <property type="match status" value="1"/>
</dbReference>
<evidence type="ECO:0000313" key="2">
    <source>
        <dbReference type="EMBL" id="NMG03570.1"/>
    </source>
</evidence>
<dbReference type="PROSITE" id="PS51112">
    <property type="entry name" value="AMMECR1"/>
    <property type="match status" value="1"/>
</dbReference>
<proteinExistence type="predicted"/>
<dbReference type="InterPro" id="IPR027485">
    <property type="entry name" value="AMMECR1_N"/>
</dbReference>
<evidence type="ECO:0000259" key="1">
    <source>
        <dbReference type="PROSITE" id="PS51112"/>
    </source>
</evidence>
<dbReference type="PANTHER" id="PTHR13016:SF0">
    <property type="entry name" value="AMME SYNDROME CANDIDATE GENE 1 PROTEIN"/>
    <property type="match status" value="1"/>
</dbReference>
<sequence length="198" mass="21335">MRASHSTRKTLVTTSCATELGPLLLAHARHAIASALGCASDPPEDTEALHERGATFVTLRSNGELRGCIGSVRAQRSLGEDLRHNAVAAANNDTRFAPVSREELPALTIEVSVLSEPEFIDFASEAELCAKLQPGIDGLIIFSGCRSATFLPQVWEQLPEPEHFLAALKHKAGLDPSRPIPNAMAATYRVTKWSESPN</sequence>
<dbReference type="EMBL" id="WTVM01000062">
    <property type="protein sequence ID" value="NMG03570.1"/>
    <property type="molecule type" value="Genomic_DNA"/>
</dbReference>
<dbReference type="Pfam" id="PF01871">
    <property type="entry name" value="AMMECR1"/>
    <property type="match status" value="1"/>
</dbReference>
<name>A0A972FF29_9RHOO</name>
<dbReference type="InterPro" id="IPR036071">
    <property type="entry name" value="AMMECR1_dom_sf"/>
</dbReference>
<evidence type="ECO:0000313" key="3">
    <source>
        <dbReference type="Proteomes" id="UP000599523"/>
    </source>
</evidence>
<accession>A0A972FF29</accession>
<dbReference type="SUPFAM" id="SSF143447">
    <property type="entry name" value="AMMECR1-like"/>
    <property type="match status" value="1"/>
</dbReference>
<dbReference type="Proteomes" id="UP000599523">
    <property type="component" value="Unassembled WGS sequence"/>
</dbReference>
<reference evidence="2" key="1">
    <citation type="submission" date="2019-12" db="EMBL/GenBank/DDBJ databases">
        <title>Comparative genomics gives insights into the taxonomy of the Azoarcus-Aromatoleum group and reveals separate origins of nif in the plant-associated Azoarcus and non-plant-associated Aromatoleum sub-groups.</title>
        <authorList>
            <person name="Lafos M."/>
            <person name="Maluk M."/>
            <person name="Batista M."/>
            <person name="Junghare M."/>
            <person name="Carmona M."/>
            <person name="Faoro H."/>
            <person name="Cruz L.M."/>
            <person name="Battistoni F."/>
            <person name="De Souza E."/>
            <person name="Pedrosa F."/>
            <person name="Chen W.-M."/>
            <person name="Poole P.S."/>
            <person name="Dixon R.A."/>
            <person name="James E.K."/>
        </authorList>
    </citation>
    <scope>NUCLEOTIDE SEQUENCE</scope>
    <source>
        <strain evidence="2">NSC3</strain>
    </source>
</reference>
<feature type="domain" description="AMMECR1" evidence="1">
    <location>
        <begin position="19"/>
        <end position="198"/>
    </location>
</feature>
<dbReference type="InterPro" id="IPR023473">
    <property type="entry name" value="AMMECR1"/>
</dbReference>
<protein>
    <submittedName>
        <fullName evidence="2">AmmeMemoRadiSam system protein A</fullName>
    </submittedName>
</protein>
<dbReference type="Gene3D" id="3.30.700.20">
    <property type="entry name" value="Hypothetical protein ph0010, domain 1"/>
    <property type="match status" value="1"/>
</dbReference>
<dbReference type="NCBIfam" id="TIGR00296">
    <property type="entry name" value="TIGR00296 family protein"/>
    <property type="match status" value="1"/>
</dbReference>
<dbReference type="AlphaFoldDB" id="A0A972FF29"/>
<dbReference type="PANTHER" id="PTHR13016">
    <property type="entry name" value="AMMECR1 HOMOLOG"/>
    <property type="match status" value="1"/>
</dbReference>
<dbReference type="InterPro" id="IPR027623">
    <property type="entry name" value="AmmeMemoSam_A"/>
</dbReference>
<keyword evidence="3" id="KW-1185">Reference proteome</keyword>
<dbReference type="Gene3D" id="3.30.1490.150">
    <property type="entry name" value="Hypothetical protein ph0010, domain 2"/>
    <property type="match status" value="1"/>
</dbReference>